<feature type="domain" description="Cadherin" evidence="8">
    <location>
        <begin position="291"/>
        <end position="378"/>
    </location>
</feature>
<dbReference type="GO" id="GO:0016477">
    <property type="term" value="P:cell migration"/>
    <property type="evidence" value="ECO:0007669"/>
    <property type="project" value="TreeGrafter"/>
</dbReference>
<dbReference type="GO" id="GO:0007156">
    <property type="term" value="P:homophilic cell adhesion via plasma membrane adhesion molecules"/>
    <property type="evidence" value="ECO:0007669"/>
    <property type="project" value="InterPro"/>
</dbReference>
<dbReference type="InterPro" id="IPR015919">
    <property type="entry name" value="Cadherin-like_sf"/>
</dbReference>
<feature type="domain" description="Cadherin" evidence="8">
    <location>
        <begin position="625"/>
        <end position="764"/>
    </location>
</feature>
<dbReference type="EMBL" id="JANEYG010000008">
    <property type="protein sequence ID" value="KAJ8921830.1"/>
    <property type="molecule type" value="Genomic_DNA"/>
</dbReference>
<dbReference type="PROSITE" id="PS00232">
    <property type="entry name" value="CADHERIN_1"/>
    <property type="match status" value="2"/>
</dbReference>
<evidence type="ECO:0000313" key="10">
    <source>
        <dbReference type="Proteomes" id="UP001159042"/>
    </source>
</evidence>
<dbReference type="CDD" id="cd11304">
    <property type="entry name" value="Cadherin_repeat"/>
    <property type="match status" value="5"/>
</dbReference>
<keyword evidence="2" id="KW-0677">Repeat</keyword>
<evidence type="ECO:0000259" key="8">
    <source>
        <dbReference type="PROSITE" id="PS50268"/>
    </source>
</evidence>
<keyword evidence="4 7" id="KW-0472">Membrane</keyword>
<evidence type="ECO:0000256" key="7">
    <source>
        <dbReference type="SAM" id="Phobius"/>
    </source>
</evidence>
<protein>
    <recommendedName>
        <fullName evidence="8">Cadherin domain-containing protein</fullName>
    </recommendedName>
</protein>
<dbReference type="PROSITE" id="PS50268">
    <property type="entry name" value="CADHERIN_2"/>
    <property type="match status" value="11"/>
</dbReference>
<gene>
    <name evidence="9" type="ORF">NQ315_008462</name>
</gene>
<feature type="domain" description="Cadherin" evidence="8">
    <location>
        <begin position="174"/>
        <end position="272"/>
    </location>
</feature>
<evidence type="ECO:0000256" key="5">
    <source>
        <dbReference type="PROSITE-ProRule" id="PRU00043"/>
    </source>
</evidence>
<dbReference type="GO" id="GO:0008013">
    <property type="term" value="F:beta-catenin binding"/>
    <property type="evidence" value="ECO:0007669"/>
    <property type="project" value="TreeGrafter"/>
</dbReference>
<keyword evidence="7" id="KW-0812">Transmembrane</keyword>
<dbReference type="SMART" id="SM00112">
    <property type="entry name" value="CA"/>
    <property type="match status" value="10"/>
</dbReference>
<feature type="domain" description="Cadherin" evidence="8">
    <location>
        <begin position="886"/>
        <end position="993"/>
    </location>
</feature>
<dbReference type="Pfam" id="PF00028">
    <property type="entry name" value="Cadherin"/>
    <property type="match status" value="1"/>
</dbReference>
<feature type="transmembrane region" description="Helical" evidence="7">
    <location>
        <begin position="1598"/>
        <end position="1620"/>
    </location>
</feature>
<evidence type="ECO:0000256" key="3">
    <source>
        <dbReference type="ARBA" id="ARBA00022837"/>
    </source>
</evidence>
<dbReference type="Proteomes" id="UP001159042">
    <property type="component" value="Unassembled WGS sequence"/>
</dbReference>
<dbReference type="PANTHER" id="PTHR24027:SF438">
    <property type="entry name" value="CADHERIN 23"/>
    <property type="match status" value="1"/>
</dbReference>
<dbReference type="InterPro" id="IPR020894">
    <property type="entry name" value="Cadherin_CS"/>
</dbReference>
<feature type="domain" description="Cadherin" evidence="8">
    <location>
        <begin position="514"/>
        <end position="619"/>
    </location>
</feature>
<evidence type="ECO:0000256" key="4">
    <source>
        <dbReference type="ARBA" id="ARBA00023136"/>
    </source>
</evidence>
<dbReference type="GO" id="GO:0005509">
    <property type="term" value="F:calcium ion binding"/>
    <property type="evidence" value="ECO:0007669"/>
    <property type="project" value="UniProtKB-UniRule"/>
</dbReference>
<dbReference type="PANTHER" id="PTHR24027">
    <property type="entry name" value="CADHERIN-23"/>
    <property type="match status" value="1"/>
</dbReference>
<reference evidence="9 10" key="1">
    <citation type="journal article" date="2023" name="Insect Mol. Biol.">
        <title>Genome sequencing provides insights into the evolution of gene families encoding plant cell wall-degrading enzymes in longhorned beetles.</title>
        <authorList>
            <person name="Shin N.R."/>
            <person name="Okamura Y."/>
            <person name="Kirsch R."/>
            <person name="Pauchet Y."/>
        </authorList>
    </citation>
    <scope>NUCLEOTIDE SEQUENCE [LARGE SCALE GENOMIC DNA]</scope>
    <source>
        <strain evidence="9">EAD_L_NR</strain>
    </source>
</reference>
<sequence length="2043" mass="231009">MLIDKLTLEGVESGRADTTELFCLIPAISKIRCADELIVEVNGNVSVSLVDSVYLLSMNENNHDFDKETPHVPLFRVVQANSLPTISFTQATFRYSIVEDPSTAGSYIFYADQSFDYETQEHTYVFNILINNDFPPVTLNIINIDDERPSLTAPQCSFDENTIYTFANTTCSCTVSDPDGWLDQMTFEIVLTSSIDHDEALIFALDYREQPPDNVYNETVYVAVQRELNYQEITFYLFDIRAQDGVGHSTTPNELVRAIINVNDLPDTPPEWTHYFSSQQFDEQTEQTFYVTARDGDYGLDYEINYMKLWEDDEEADYISIDEKSGTINVKKIDRDKDDISTYSFEVMAYEVPDKPVWNNTLAITFYIIDIDNNPPLVRWVEEADKTNRTFDNVEEKLTSMSFLENYAGDLNLTIFIKDIDTGENAQFTVELENLEENDISYTDAFLIVPTAGYRSGQFQISVRDASYLDYEVPEWIHISFNVLTKGTLDPTKTDRMLVEITLIDYNDEWPIFPEIEYSIEINETAKNGEVIMQIMATDRDAEDKDNLTHTLIGSSYTSRVLAIDTLTGNITVNADNAFDYDTVNPIFIQVRATDHANHTATVPLTINLLDVNNKAPTISVGDPINVDENQNSATKLDSTITASDMDTTANLSATIDWSRSYAMKNSRRLDMTNDTISQQVRFLNVEYYRKDEDDDDNRDIIIDLVVNDNNPDGTTPDFELFDSLYISLVVIDWNTDPEFPDKVNTSVLILISINDINDNTPFFPEANLPESERENRTIQENAPEGISAGSIVAIDLDVDDTVTYNCTALDPNFDWVTVNTDTGSFTVKAAGLINADIPKTFYFNYSCTASDDNHTHTSDPLIVRFYIIDTNNRRPTITIDDKVYVDEKSPNGTVVSEVETEDEDRDIPFHTVACSFDRETTCIDKFIIINNVIQVRNGYNDIDRDEGDKNYTCPMTCEDNPDRLQNDQQGPHSEPATVVIILNDINDHTPVVLNDAYSATENVHKDDVIGTIVAEDKDEGLNAEIVFNVTKVKASGGEDVTDLFGVTTDEDYVVDLTHKQANLVALKDLRGAYGEYVVTIGVADKGDPPNSALYDITVEVTKFNFAKPKFVFPSGDGQSFALFSSQELESRLILFSNEDTKYLEDFSATDSESDEQICGKWDIDIDFEQLSPEDERTIFVMTKPETCKGQLQINNRFDPDFVLGKTYKLKLTASVKDGEPEEGEAAYTAETTITISFVDNNLQPTFNCSSMEFSFREEFMDQSQELLCSASYQLEDNTTLPIFYYLDPKAVDDTIENTFNVDVATGTISLKQVISYKRNKNFQFSVVASNDTSPTSTNSESFLNITCNVIETNINWPQWTRKTFFGAIMSGYIRNTPVLTVEATDADEIDQDQLTYNINGSISSSDSSLNNVPSDAFLITKDTGEIRLNFQVESTMVGYFQFDVTVWDVEDDFHNGNLSFLIIIGPHWNTTSVTVFIITRQNTVDFRFYNPIGDVQNKENEMLQIVSEVIGYEAYRQNIEKQTQDGAELEDQSYASLFFINVTTTEAIEANTILRSVSNINTFSNLAGQLRNRTGLILMSFPSTSGSSENLEGVLQAWLVGVSVVLGALCLILLVTFVLKTRELNRRIKLLTTNKFGSQESGLNRLGVSAPTTNKHAIEGSNPIFNVNGDGVKKELGNRDDFDRSSIRSGDSDLIGIEDNPEFDYNDKSNIKKVFEEILGKYGDIDKILEERLRKLNNNTRTADSQLNKLEKQNDDLKKITNGSNAILESLVKNLQGIEEELKLLDTKRNWPGELEAAEKSANEAISRPTNEDIKEQEEELTKWKKFLEESDGYDYAKNIMNIPHSVSNKLNLLEKLLNEETDTTCWEKFHSDLKLLFADLMTLLDLSAFEDNIDDIKAKASKNKEDADKILSDTDGFLNKEKEFNDIHDLTNEALILAQELGKLKDSIDSMSERNGEIIDDRLKEIQNEHETEMRKLDEKYNVKEGQVLLNKLKRLKQQTQNVDIAEVERNIDGYLRDIAYYTCILEKCESGSETIADCKK</sequence>
<feature type="domain" description="Cadherin" evidence="8">
    <location>
        <begin position="1002"/>
        <end position="1111"/>
    </location>
</feature>
<feature type="domain" description="Cadherin" evidence="8">
    <location>
        <begin position="1147"/>
        <end position="1247"/>
    </location>
</feature>
<feature type="domain" description="Cadherin" evidence="8">
    <location>
        <begin position="394"/>
        <end position="513"/>
    </location>
</feature>
<dbReference type="InterPro" id="IPR039808">
    <property type="entry name" value="Cadherin"/>
</dbReference>
<feature type="coiled-coil region" evidence="6">
    <location>
        <begin position="1734"/>
        <end position="1789"/>
    </location>
</feature>
<comment type="caution">
    <text evidence="9">The sequence shown here is derived from an EMBL/GenBank/DDBJ whole genome shotgun (WGS) entry which is preliminary data.</text>
</comment>
<feature type="domain" description="Cadherin" evidence="8">
    <location>
        <begin position="771"/>
        <end position="878"/>
    </location>
</feature>
<dbReference type="Gene3D" id="2.60.40.60">
    <property type="entry name" value="Cadherins"/>
    <property type="match status" value="8"/>
</dbReference>
<proteinExistence type="predicted"/>
<keyword evidence="7" id="KW-1133">Transmembrane helix</keyword>
<feature type="domain" description="Cadherin" evidence="8">
    <location>
        <begin position="1361"/>
        <end position="1494"/>
    </location>
</feature>
<evidence type="ECO:0000256" key="1">
    <source>
        <dbReference type="ARBA" id="ARBA00004370"/>
    </source>
</evidence>
<keyword evidence="10" id="KW-1185">Reference proteome</keyword>
<keyword evidence="6" id="KW-0175">Coiled coil</keyword>
<dbReference type="PRINTS" id="PR00205">
    <property type="entry name" value="CADHERIN"/>
</dbReference>
<comment type="subcellular location">
    <subcellularLocation>
        <location evidence="1">Membrane</location>
    </subcellularLocation>
</comment>
<accession>A0AAV8W725</accession>
<evidence type="ECO:0000313" key="9">
    <source>
        <dbReference type="EMBL" id="KAJ8921830.1"/>
    </source>
</evidence>
<evidence type="ECO:0000256" key="2">
    <source>
        <dbReference type="ARBA" id="ARBA00022737"/>
    </source>
</evidence>
<keyword evidence="3 5" id="KW-0106">Calcium</keyword>
<dbReference type="InterPro" id="IPR002126">
    <property type="entry name" value="Cadherin-like_dom"/>
</dbReference>
<organism evidence="9 10">
    <name type="scientific">Exocentrus adspersus</name>
    <dbReference type="NCBI Taxonomy" id="1586481"/>
    <lineage>
        <taxon>Eukaryota</taxon>
        <taxon>Metazoa</taxon>
        <taxon>Ecdysozoa</taxon>
        <taxon>Arthropoda</taxon>
        <taxon>Hexapoda</taxon>
        <taxon>Insecta</taxon>
        <taxon>Pterygota</taxon>
        <taxon>Neoptera</taxon>
        <taxon>Endopterygota</taxon>
        <taxon>Coleoptera</taxon>
        <taxon>Polyphaga</taxon>
        <taxon>Cucujiformia</taxon>
        <taxon>Chrysomeloidea</taxon>
        <taxon>Cerambycidae</taxon>
        <taxon>Lamiinae</taxon>
        <taxon>Acanthocinini</taxon>
        <taxon>Exocentrus</taxon>
    </lineage>
</organism>
<evidence type="ECO:0000256" key="6">
    <source>
        <dbReference type="SAM" id="Coils"/>
    </source>
</evidence>
<name>A0AAV8W725_9CUCU</name>
<dbReference type="SUPFAM" id="SSF49313">
    <property type="entry name" value="Cadherin-like"/>
    <property type="match status" value="7"/>
</dbReference>
<dbReference type="GO" id="GO:0016342">
    <property type="term" value="C:catenin complex"/>
    <property type="evidence" value="ECO:0007669"/>
    <property type="project" value="TreeGrafter"/>
</dbReference>
<dbReference type="GO" id="GO:0045296">
    <property type="term" value="F:cadherin binding"/>
    <property type="evidence" value="ECO:0007669"/>
    <property type="project" value="TreeGrafter"/>
</dbReference>
<feature type="domain" description="Cadherin" evidence="8">
    <location>
        <begin position="1283"/>
        <end position="1360"/>
    </location>
</feature>